<evidence type="ECO:0000313" key="12">
    <source>
        <dbReference type="RefSeq" id="XP_006862853.1"/>
    </source>
</evidence>
<dbReference type="Pfam" id="PF12796">
    <property type="entry name" value="Ank_2"/>
    <property type="match status" value="2"/>
</dbReference>
<gene>
    <name evidence="12" type="primary">ANKRD16</name>
</gene>
<organism evidence="11 12">
    <name type="scientific">Chrysochloris asiatica</name>
    <name type="common">Cape golden mole</name>
    <dbReference type="NCBI Taxonomy" id="185453"/>
    <lineage>
        <taxon>Eukaryota</taxon>
        <taxon>Metazoa</taxon>
        <taxon>Chordata</taxon>
        <taxon>Craniata</taxon>
        <taxon>Vertebrata</taxon>
        <taxon>Euteleostomi</taxon>
        <taxon>Mammalia</taxon>
        <taxon>Eutheria</taxon>
        <taxon>Afrotheria</taxon>
        <taxon>Chrysochloridae</taxon>
        <taxon>Chrysochlorinae</taxon>
        <taxon>Chrysochloris</taxon>
    </lineage>
</organism>
<comment type="subcellular location">
    <subcellularLocation>
        <location evidence="2">Cytoplasm</location>
    </subcellularLocation>
    <subcellularLocation>
        <location evidence="1">Nucleus</location>
    </subcellularLocation>
</comment>
<keyword evidence="4" id="KW-0677">Repeat</keyword>
<evidence type="ECO:0000256" key="6">
    <source>
        <dbReference type="ARBA" id="ARBA00023242"/>
    </source>
</evidence>
<dbReference type="PRINTS" id="PR01415">
    <property type="entry name" value="ANKYRIN"/>
</dbReference>
<sequence>MATPRNCKVDAARVQVLKQDQKRLCKLVQEGQLRALQEELQRMGRPAVRCPGPAGDTLLHCATRHGHRDILAYLAEVWEMDIEATNQDYKRPLHEAASMGHRDCVRYLLRRGAAVDCLKKADWTPLMMACTRKNLEVIQDLVEHGANPLLKNKDGWNSFHIASREGDPFILQYLLSVSPAAWKTESKIRRTPLHTAAMHGCLEAVKVLLKRCKYEPDCKDKCGITPFMDAIQCGHVNIARLLLEKHKVCVSAEDTLGAQAIHRAAVTGQNEAIQFLVSDLGIDVDVRATSTHLTALHYAAKEGHTSTVQTLLSLGADINSKDERHRSALHLACAGQNLPCVVFLLQSGLKDSPDITGILAQQFAKRADILRCFDQTCDKWLLVVHLQNQGNLGCSTTEREL</sequence>
<dbReference type="CTD" id="54522"/>
<accession>A0A9B0TD81</accession>
<dbReference type="Pfam" id="PF13637">
    <property type="entry name" value="Ank_4"/>
    <property type="match status" value="2"/>
</dbReference>
<evidence type="ECO:0000256" key="10">
    <source>
        <dbReference type="PROSITE-ProRule" id="PRU00023"/>
    </source>
</evidence>
<dbReference type="RefSeq" id="XP_006862853.1">
    <property type="nucleotide sequence ID" value="XM_006862791.1"/>
</dbReference>
<evidence type="ECO:0000256" key="5">
    <source>
        <dbReference type="ARBA" id="ARBA00023043"/>
    </source>
</evidence>
<name>A0A9B0TD81_CHRAS</name>
<evidence type="ECO:0000256" key="8">
    <source>
        <dbReference type="ARBA" id="ARBA00062703"/>
    </source>
</evidence>
<dbReference type="AlphaFoldDB" id="A0A9B0TD81"/>
<protein>
    <recommendedName>
        <fullName evidence="9">Ankyrin repeat domain-containing protein 16</fullName>
    </recommendedName>
</protein>
<evidence type="ECO:0000256" key="2">
    <source>
        <dbReference type="ARBA" id="ARBA00004496"/>
    </source>
</evidence>
<dbReference type="Gene3D" id="1.25.40.20">
    <property type="entry name" value="Ankyrin repeat-containing domain"/>
    <property type="match status" value="3"/>
</dbReference>
<dbReference type="SUPFAM" id="SSF48403">
    <property type="entry name" value="Ankyrin repeat"/>
    <property type="match status" value="1"/>
</dbReference>
<keyword evidence="3" id="KW-0963">Cytoplasm</keyword>
<dbReference type="GO" id="GO:0005634">
    <property type="term" value="C:nucleus"/>
    <property type="evidence" value="ECO:0007669"/>
    <property type="project" value="UniProtKB-SubCell"/>
</dbReference>
<dbReference type="FunFam" id="1.25.40.20:FF:000336">
    <property type="entry name" value="Ankyrin repeat domain-containing protein 16"/>
    <property type="match status" value="1"/>
</dbReference>
<dbReference type="GO" id="GO:0005737">
    <property type="term" value="C:cytoplasm"/>
    <property type="evidence" value="ECO:0007669"/>
    <property type="project" value="UniProtKB-SubCell"/>
</dbReference>
<feature type="repeat" description="ANK" evidence="10">
    <location>
        <begin position="188"/>
        <end position="211"/>
    </location>
</feature>
<evidence type="ECO:0000256" key="1">
    <source>
        <dbReference type="ARBA" id="ARBA00004123"/>
    </source>
</evidence>
<dbReference type="PROSITE" id="PS50088">
    <property type="entry name" value="ANK_REPEAT"/>
    <property type="match status" value="4"/>
</dbReference>
<evidence type="ECO:0000313" key="11">
    <source>
        <dbReference type="Proteomes" id="UP000504623"/>
    </source>
</evidence>
<keyword evidence="5 10" id="KW-0040">ANK repeat</keyword>
<feature type="repeat" description="ANK" evidence="10">
    <location>
        <begin position="121"/>
        <end position="153"/>
    </location>
</feature>
<feature type="repeat" description="ANK" evidence="10">
    <location>
        <begin position="291"/>
        <end position="323"/>
    </location>
</feature>
<comment type="function">
    <text evidence="7">Required to prevent the misactivation of serine (Ser) with tRNA(Ala) by promoting the hydrolysis of Ser-mischarged tRNA(Ala), thereby playing a role in translational fidelity. Binds directly to the catalytic domain of AARS/AlaRS and captures Ser that is misactivated by AARS/AlaRS, preventing the charging of Ser adenylates to tRNA(Ala) and precluding Ser misincorporation in nascent peptides.</text>
</comment>
<dbReference type="GeneID" id="102831347"/>
<keyword evidence="6" id="KW-0539">Nucleus</keyword>
<dbReference type="InterPro" id="IPR036770">
    <property type="entry name" value="Ankyrin_rpt-contain_sf"/>
</dbReference>
<reference evidence="12" key="1">
    <citation type="submission" date="2025-08" db="UniProtKB">
        <authorList>
            <consortium name="RefSeq"/>
        </authorList>
    </citation>
    <scope>IDENTIFICATION</scope>
    <source>
        <tissue evidence="12">Spleen</tissue>
    </source>
</reference>
<comment type="subunit">
    <text evidence="8">Interacts with AARS; the interaction is direct.</text>
</comment>
<evidence type="ECO:0000256" key="7">
    <source>
        <dbReference type="ARBA" id="ARBA00053725"/>
    </source>
</evidence>
<dbReference type="PANTHER" id="PTHR24198">
    <property type="entry name" value="ANKYRIN REPEAT AND PROTEIN KINASE DOMAIN-CONTAINING PROTEIN"/>
    <property type="match status" value="1"/>
</dbReference>
<dbReference type="PANTHER" id="PTHR24198:SF185">
    <property type="entry name" value="ANKYRIN-3"/>
    <property type="match status" value="1"/>
</dbReference>
<dbReference type="OrthoDB" id="4772757at2759"/>
<evidence type="ECO:0000256" key="3">
    <source>
        <dbReference type="ARBA" id="ARBA00022490"/>
    </source>
</evidence>
<dbReference type="InterPro" id="IPR002110">
    <property type="entry name" value="Ankyrin_rpt"/>
</dbReference>
<evidence type="ECO:0000256" key="9">
    <source>
        <dbReference type="ARBA" id="ARBA00067264"/>
    </source>
</evidence>
<feature type="repeat" description="ANK" evidence="10">
    <location>
        <begin position="88"/>
        <end position="120"/>
    </location>
</feature>
<evidence type="ECO:0000256" key="4">
    <source>
        <dbReference type="ARBA" id="ARBA00022737"/>
    </source>
</evidence>
<keyword evidence="11" id="KW-1185">Reference proteome</keyword>
<proteinExistence type="predicted"/>
<dbReference type="PROSITE" id="PS50297">
    <property type="entry name" value="ANK_REP_REGION"/>
    <property type="match status" value="4"/>
</dbReference>
<dbReference type="Proteomes" id="UP000504623">
    <property type="component" value="Unplaced"/>
</dbReference>
<dbReference type="SMART" id="SM00248">
    <property type="entry name" value="ANK"/>
    <property type="match status" value="9"/>
</dbReference>